<feature type="domain" description="RNase H type-1" evidence="1">
    <location>
        <begin position="4"/>
        <end position="74"/>
    </location>
</feature>
<organism evidence="2 3">
    <name type="scientific">Jatropha curcas</name>
    <name type="common">Barbados nut</name>
    <dbReference type="NCBI Taxonomy" id="180498"/>
    <lineage>
        <taxon>Eukaryota</taxon>
        <taxon>Viridiplantae</taxon>
        <taxon>Streptophyta</taxon>
        <taxon>Embryophyta</taxon>
        <taxon>Tracheophyta</taxon>
        <taxon>Spermatophyta</taxon>
        <taxon>Magnoliopsida</taxon>
        <taxon>eudicotyledons</taxon>
        <taxon>Gunneridae</taxon>
        <taxon>Pentapetalae</taxon>
        <taxon>rosids</taxon>
        <taxon>fabids</taxon>
        <taxon>Malpighiales</taxon>
        <taxon>Euphorbiaceae</taxon>
        <taxon>Crotonoideae</taxon>
        <taxon>Jatropheae</taxon>
        <taxon>Jatropha</taxon>
    </lineage>
</organism>
<reference evidence="2 3" key="1">
    <citation type="journal article" date="2014" name="PLoS ONE">
        <title>Global Analysis of Gene Expression Profiles in Physic Nut (Jatropha curcas L.) Seedlings Exposed to Salt Stress.</title>
        <authorList>
            <person name="Zhang L."/>
            <person name="Zhang C."/>
            <person name="Wu P."/>
            <person name="Chen Y."/>
            <person name="Li M."/>
            <person name="Jiang H."/>
            <person name="Wu G."/>
        </authorList>
    </citation>
    <scope>NUCLEOTIDE SEQUENCE [LARGE SCALE GENOMIC DNA]</scope>
    <source>
        <strain evidence="3">cv. GZQX0401</strain>
        <tissue evidence="2">Young leaves</tissue>
    </source>
</reference>
<sequence>MHMLSLAWSKGFRQVLVEMDSKSSLELISPPTSTNLKFSQKFSQIHELVHCSWTVHFEYCYREANKVAHRLANAGLLSEKGYHIVVHPPQIISDFLS</sequence>
<dbReference type="AlphaFoldDB" id="A0A067KLI7"/>
<dbReference type="Gene3D" id="3.30.420.10">
    <property type="entry name" value="Ribonuclease H-like superfamily/Ribonuclease H"/>
    <property type="match status" value="1"/>
</dbReference>
<name>A0A067KLI7_JATCU</name>
<dbReference type="SUPFAM" id="SSF53098">
    <property type="entry name" value="Ribonuclease H-like"/>
    <property type="match status" value="1"/>
</dbReference>
<evidence type="ECO:0000313" key="2">
    <source>
        <dbReference type="EMBL" id="KDP35858.1"/>
    </source>
</evidence>
<proteinExistence type="predicted"/>
<protein>
    <recommendedName>
        <fullName evidence="1">RNase H type-1 domain-containing protein</fullName>
    </recommendedName>
</protein>
<dbReference type="Pfam" id="PF13456">
    <property type="entry name" value="RVT_3"/>
    <property type="match status" value="1"/>
</dbReference>
<keyword evidence="3" id="KW-1185">Reference proteome</keyword>
<dbReference type="InterPro" id="IPR002156">
    <property type="entry name" value="RNaseH_domain"/>
</dbReference>
<dbReference type="OrthoDB" id="1741277at2759"/>
<dbReference type="InterPro" id="IPR044730">
    <property type="entry name" value="RNase_H-like_dom_plant"/>
</dbReference>
<gene>
    <name evidence="2" type="ORF">JCGZ_10597</name>
</gene>
<dbReference type="CDD" id="cd06222">
    <property type="entry name" value="RNase_H_like"/>
    <property type="match status" value="1"/>
</dbReference>
<dbReference type="PANTHER" id="PTHR34023:SF4">
    <property type="entry name" value="RNASE H TYPE-1 DOMAIN-CONTAINING PROTEIN"/>
    <property type="match status" value="1"/>
</dbReference>
<evidence type="ECO:0000259" key="1">
    <source>
        <dbReference type="Pfam" id="PF13456"/>
    </source>
</evidence>
<dbReference type="Proteomes" id="UP000027138">
    <property type="component" value="Unassembled WGS sequence"/>
</dbReference>
<dbReference type="InterPro" id="IPR036397">
    <property type="entry name" value="RNaseH_sf"/>
</dbReference>
<accession>A0A067KLI7</accession>
<evidence type="ECO:0000313" key="3">
    <source>
        <dbReference type="Proteomes" id="UP000027138"/>
    </source>
</evidence>
<dbReference type="GO" id="GO:0004523">
    <property type="term" value="F:RNA-DNA hybrid ribonuclease activity"/>
    <property type="evidence" value="ECO:0007669"/>
    <property type="project" value="InterPro"/>
</dbReference>
<dbReference type="InterPro" id="IPR012337">
    <property type="entry name" value="RNaseH-like_sf"/>
</dbReference>
<dbReference type="PANTHER" id="PTHR34023">
    <property type="entry name" value="RNASE H DOMAIN-CONTAINING PROTEIN"/>
    <property type="match status" value="1"/>
</dbReference>
<dbReference type="GO" id="GO:0003676">
    <property type="term" value="F:nucleic acid binding"/>
    <property type="evidence" value="ECO:0007669"/>
    <property type="project" value="InterPro"/>
</dbReference>
<dbReference type="EMBL" id="KK914468">
    <property type="protein sequence ID" value="KDP35858.1"/>
    <property type="molecule type" value="Genomic_DNA"/>
</dbReference>